<organism evidence="3 4">
    <name type="scientific">Polysphondylium violaceum</name>
    <dbReference type="NCBI Taxonomy" id="133409"/>
    <lineage>
        <taxon>Eukaryota</taxon>
        <taxon>Amoebozoa</taxon>
        <taxon>Evosea</taxon>
        <taxon>Eumycetozoa</taxon>
        <taxon>Dictyostelia</taxon>
        <taxon>Dictyosteliales</taxon>
        <taxon>Dictyosteliaceae</taxon>
        <taxon>Polysphondylium</taxon>
    </lineage>
</organism>
<gene>
    <name evidence="3" type="ORF">CYY_002553</name>
</gene>
<evidence type="ECO:0008006" key="5">
    <source>
        <dbReference type="Google" id="ProtNLM"/>
    </source>
</evidence>
<dbReference type="Proteomes" id="UP000695562">
    <property type="component" value="Unassembled WGS sequence"/>
</dbReference>
<sequence length="536" mass="58901">MNKIYIFISFFVFIVTAINAQKIYYVDPVPIENYNPQGCGTSVDAACNTINDAIYTFLNATSPTNTTTQPFVVNLLQGAYFSNQSAPGVNDTISVYGLNITIQSYGYAADSNNSAPIVLNGTYLSKITLFKVNGNTSSTTSLTFNNIQFDSFYNSILYANSLDGPFSLYLNNCSITNMPSASTGLIYTNAYYQRSSIFLTNSIVKNNNGSVIFSITRANFDITNSTIGSNTGVYLLTLQTCTVNVVNSVISNNTMSSNYTLSPLFDIQNTVFNMINSSANANIGGSYVFSFKASTLSLSNCSFNMNNYPTGSYYGVLYLTSSYTTIKSSVFNYNYAISGGAIYNQNGGLTIYNSTFYNNQARYGSQITHLGNTLSIYDSLVVQNQSLTLLPQSLLSISSANVYIKNTQIQATSTIGTTFSVINCNSAIVSFTQSFISTFSSYSNLTCSSCTTINDGESNNPLLQCPQSSSEQDSSSYHDHPYYPPIFRVIYLILISFFSILLFIGLIIILVCICKQRKERKHCYQEISNYDVVQKV</sequence>
<accession>A0A8J4PY95</accession>
<keyword evidence="1" id="KW-1133">Transmembrane helix</keyword>
<feature type="chain" id="PRO_5035210470" description="Right handed beta helix domain-containing protein" evidence="2">
    <location>
        <begin position="21"/>
        <end position="536"/>
    </location>
</feature>
<evidence type="ECO:0000256" key="1">
    <source>
        <dbReference type="SAM" id="Phobius"/>
    </source>
</evidence>
<protein>
    <recommendedName>
        <fullName evidence="5">Right handed beta helix domain-containing protein</fullName>
    </recommendedName>
</protein>
<dbReference type="InterPro" id="IPR011050">
    <property type="entry name" value="Pectin_lyase_fold/virulence"/>
</dbReference>
<evidence type="ECO:0000256" key="2">
    <source>
        <dbReference type="SAM" id="SignalP"/>
    </source>
</evidence>
<feature type="transmembrane region" description="Helical" evidence="1">
    <location>
        <begin position="489"/>
        <end position="513"/>
    </location>
</feature>
<feature type="signal peptide" evidence="2">
    <location>
        <begin position="1"/>
        <end position="20"/>
    </location>
</feature>
<comment type="caution">
    <text evidence="3">The sequence shown here is derived from an EMBL/GenBank/DDBJ whole genome shotgun (WGS) entry which is preliminary data.</text>
</comment>
<evidence type="ECO:0000313" key="4">
    <source>
        <dbReference type="Proteomes" id="UP000695562"/>
    </source>
</evidence>
<reference evidence="3" key="1">
    <citation type="submission" date="2020-01" db="EMBL/GenBank/DDBJ databases">
        <title>Development of genomics and gene disruption for Polysphondylium violaceum indicates a role for the polyketide synthase stlB in stalk morphogenesis.</title>
        <authorList>
            <person name="Narita B."/>
            <person name="Kawabe Y."/>
            <person name="Kin K."/>
            <person name="Saito T."/>
            <person name="Gibbs R."/>
            <person name="Kuspa A."/>
            <person name="Muzny D."/>
            <person name="Queller D."/>
            <person name="Richards S."/>
            <person name="Strassman J."/>
            <person name="Sucgang R."/>
            <person name="Worley K."/>
            <person name="Schaap P."/>
        </authorList>
    </citation>
    <scope>NUCLEOTIDE SEQUENCE</scope>
    <source>
        <strain evidence="3">QSvi11</strain>
    </source>
</reference>
<proteinExistence type="predicted"/>
<dbReference type="OrthoDB" id="290445at2759"/>
<dbReference type="EMBL" id="AJWJ01000071">
    <property type="protein sequence ID" value="KAF2076146.1"/>
    <property type="molecule type" value="Genomic_DNA"/>
</dbReference>
<dbReference type="PANTHER" id="PTHR31318">
    <property type="entry name" value="EXPRESSED PROTEIN-RELATED"/>
    <property type="match status" value="1"/>
</dbReference>
<dbReference type="PANTHER" id="PTHR31318:SF1">
    <property type="entry name" value="POLYMORPHIC MEMBRANE PROTEIN REPEAT-CONTAINING PROTEIN-RELATED"/>
    <property type="match status" value="1"/>
</dbReference>
<dbReference type="SUPFAM" id="SSF51126">
    <property type="entry name" value="Pectin lyase-like"/>
    <property type="match status" value="2"/>
</dbReference>
<name>A0A8J4PY95_9MYCE</name>
<evidence type="ECO:0000313" key="3">
    <source>
        <dbReference type="EMBL" id="KAF2076146.1"/>
    </source>
</evidence>
<keyword evidence="2" id="KW-0732">Signal</keyword>
<keyword evidence="4" id="KW-1185">Reference proteome</keyword>
<dbReference type="AlphaFoldDB" id="A0A8J4PY95"/>
<keyword evidence="1" id="KW-0472">Membrane</keyword>
<keyword evidence="1" id="KW-0812">Transmembrane</keyword>